<dbReference type="InterPro" id="IPR014729">
    <property type="entry name" value="Rossmann-like_a/b/a_fold"/>
</dbReference>
<dbReference type="Pfam" id="PF09190">
    <property type="entry name" value="DALR_2"/>
    <property type="match status" value="1"/>
</dbReference>
<evidence type="ECO:0000256" key="7">
    <source>
        <dbReference type="ARBA" id="ARBA00022741"/>
    </source>
</evidence>
<comment type="cofactor">
    <cofactor evidence="13">
        <name>Zn(2+)</name>
        <dbReference type="ChEBI" id="CHEBI:29105"/>
    </cofactor>
    <text evidence="13">Binds 1 zinc ion per subunit.</text>
</comment>
<evidence type="ECO:0000256" key="5">
    <source>
        <dbReference type="ARBA" id="ARBA00022598"/>
    </source>
</evidence>
<keyword evidence="5 13" id="KW-0436">Ligase</keyword>
<dbReference type="OrthoDB" id="9815130at2"/>
<keyword evidence="7 13" id="KW-0547">Nucleotide-binding</keyword>
<dbReference type="InterPro" id="IPR024909">
    <property type="entry name" value="Cys-tRNA/MSH_ligase"/>
</dbReference>
<evidence type="ECO:0000313" key="16">
    <source>
        <dbReference type="Proteomes" id="UP000249725"/>
    </source>
</evidence>
<comment type="similarity">
    <text evidence="2 13">Belongs to the class-I aminoacyl-tRNA synthetase family.</text>
</comment>
<dbReference type="RefSeq" id="WP_111514283.1">
    <property type="nucleotide sequence ID" value="NZ_QFYR01000001.1"/>
</dbReference>
<dbReference type="CDD" id="cd00672">
    <property type="entry name" value="CysRS_core"/>
    <property type="match status" value="1"/>
</dbReference>
<dbReference type="Gene3D" id="3.40.50.620">
    <property type="entry name" value="HUPs"/>
    <property type="match status" value="1"/>
</dbReference>
<sequence length="483" mass="53202">MNLSLYDTMTRTKRAFVPADPERVTMYVCGPTVYNFAHIGNFRPVVVFDVLFRVLRRLYGEDAVVYAANVTDVDDKINKKAADEGVPISTITNRYLDAYNADARALGALPPSLQPRVTETMDAIIAMIGQLVDNGSAYAAEGHVLFDTQSFPAYGKLSGRPMDEMIAGARVDVAPYKRHPADFVLWKPSKENEPEWESPWGSGRPGWHIECSAMIEEALGLPIDIHGGGIDLVFPHHENELAQGVCAHGHEHKTEYARYWLHNGFLNMGEEKMSKSVGNVALAHDLLESYPGEAIRWALLAGHYRAPLEWNGELIGQAKNALDRLYQLLVDVRRVARDHDAELPAPDKGAVGRALEASGFLPALLDDLNTPQAFSSLFSLMNLARSELLAGETNWRRVADAQAALLEAANLLGFLVQDPDDWFQGAADEGLKARIEDLIAARAAARTAKDWPEADRIRAELAALNVEVMDGPAGATWRIKEQA</sequence>
<comment type="subcellular location">
    <subcellularLocation>
        <location evidence="1 13">Cytoplasm</location>
    </subcellularLocation>
</comment>
<comment type="caution">
    <text evidence="15">The sequence shown here is derived from an EMBL/GenBank/DDBJ whole genome shotgun (WGS) entry which is preliminary data.</text>
</comment>
<dbReference type="Proteomes" id="UP000249725">
    <property type="component" value="Unassembled WGS sequence"/>
</dbReference>
<dbReference type="NCBIfam" id="TIGR00435">
    <property type="entry name" value="cysS"/>
    <property type="match status" value="1"/>
</dbReference>
<feature type="binding site" evidence="13">
    <location>
        <position position="275"/>
    </location>
    <ligand>
        <name>ATP</name>
        <dbReference type="ChEBI" id="CHEBI:30616"/>
    </ligand>
</feature>
<dbReference type="Pfam" id="PF23493">
    <property type="entry name" value="CysS_C"/>
    <property type="match status" value="1"/>
</dbReference>
<feature type="binding site" evidence="13">
    <location>
        <position position="211"/>
    </location>
    <ligand>
        <name>Zn(2+)</name>
        <dbReference type="ChEBI" id="CHEBI:29105"/>
    </ligand>
</feature>
<evidence type="ECO:0000256" key="9">
    <source>
        <dbReference type="ARBA" id="ARBA00022840"/>
    </source>
</evidence>
<keyword evidence="11 13" id="KW-0030">Aminoacyl-tRNA synthetase</keyword>
<feature type="binding site" evidence="13">
    <location>
        <position position="240"/>
    </location>
    <ligand>
        <name>Zn(2+)</name>
        <dbReference type="ChEBI" id="CHEBI:29105"/>
    </ligand>
</feature>
<dbReference type="GO" id="GO:0005829">
    <property type="term" value="C:cytosol"/>
    <property type="evidence" value="ECO:0007669"/>
    <property type="project" value="TreeGrafter"/>
</dbReference>
<dbReference type="SUPFAM" id="SSF47323">
    <property type="entry name" value="Anticodon-binding domain of a subclass of class I aminoacyl-tRNA synthetases"/>
    <property type="match status" value="1"/>
</dbReference>
<comment type="catalytic activity">
    <reaction evidence="12 13">
        <text>tRNA(Cys) + L-cysteine + ATP = L-cysteinyl-tRNA(Cys) + AMP + diphosphate</text>
        <dbReference type="Rhea" id="RHEA:17773"/>
        <dbReference type="Rhea" id="RHEA-COMP:9661"/>
        <dbReference type="Rhea" id="RHEA-COMP:9679"/>
        <dbReference type="ChEBI" id="CHEBI:30616"/>
        <dbReference type="ChEBI" id="CHEBI:33019"/>
        <dbReference type="ChEBI" id="CHEBI:35235"/>
        <dbReference type="ChEBI" id="CHEBI:78442"/>
        <dbReference type="ChEBI" id="CHEBI:78517"/>
        <dbReference type="ChEBI" id="CHEBI:456215"/>
        <dbReference type="EC" id="6.1.1.16"/>
    </reaction>
</comment>
<keyword evidence="10 13" id="KW-0648">Protein biosynthesis</keyword>
<dbReference type="PANTHER" id="PTHR10890">
    <property type="entry name" value="CYSTEINYL-TRNA SYNTHETASE"/>
    <property type="match status" value="1"/>
</dbReference>
<dbReference type="InterPro" id="IPR032678">
    <property type="entry name" value="tRNA-synt_1_cat_dom"/>
</dbReference>
<feature type="binding site" evidence="13">
    <location>
        <position position="29"/>
    </location>
    <ligand>
        <name>Zn(2+)</name>
        <dbReference type="ChEBI" id="CHEBI:29105"/>
    </ligand>
</feature>
<feature type="domain" description="Cysteinyl-tRNA synthetase class Ia DALR" evidence="14">
    <location>
        <begin position="359"/>
        <end position="423"/>
    </location>
</feature>
<accession>A0A328AS04</accession>
<dbReference type="GO" id="GO:0004817">
    <property type="term" value="F:cysteine-tRNA ligase activity"/>
    <property type="evidence" value="ECO:0007669"/>
    <property type="project" value="UniProtKB-UniRule"/>
</dbReference>
<dbReference type="SUPFAM" id="SSF52374">
    <property type="entry name" value="Nucleotidylyl transferase"/>
    <property type="match status" value="1"/>
</dbReference>
<keyword evidence="16" id="KW-1185">Reference proteome</keyword>
<dbReference type="InterPro" id="IPR056411">
    <property type="entry name" value="CysS_C"/>
</dbReference>
<evidence type="ECO:0000256" key="11">
    <source>
        <dbReference type="ARBA" id="ARBA00023146"/>
    </source>
</evidence>
<evidence type="ECO:0000259" key="14">
    <source>
        <dbReference type="SMART" id="SM00840"/>
    </source>
</evidence>
<evidence type="ECO:0000313" key="15">
    <source>
        <dbReference type="EMBL" id="RAK57833.1"/>
    </source>
</evidence>
<dbReference type="PRINTS" id="PR00983">
    <property type="entry name" value="TRNASYNTHCYS"/>
</dbReference>
<protein>
    <recommendedName>
        <fullName evidence="13">Cysteine--tRNA ligase</fullName>
        <ecNumber evidence="13">6.1.1.16</ecNumber>
    </recommendedName>
    <alternativeName>
        <fullName evidence="13">Cysteinyl-tRNA synthetase</fullName>
        <shortName evidence="13">CysRS</shortName>
    </alternativeName>
</protein>
<evidence type="ECO:0000256" key="1">
    <source>
        <dbReference type="ARBA" id="ARBA00004496"/>
    </source>
</evidence>
<gene>
    <name evidence="13" type="primary">cysS</name>
    <name evidence="15" type="ORF">DJ018_07935</name>
</gene>
<dbReference type="AlphaFoldDB" id="A0A328AS04"/>
<dbReference type="SMART" id="SM00840">
    <property type="entry name" value="DALR_2"/>
    <property type="match status" value="1"/>
</dbReference>
<evidence type="ECO:0000256" key="13">
    <source>
        <dbReference type="HAMAP-Rule" id="MF_00041"/>
    </source>
</evidence>
<keyword evidence="9 13" id="KW-0067">ATP-binding</keyword>
<dbReference type="GO" id="GO:0006423">
    <property type="term" value="P:cysteinyl-tRNA aminoacylation"/>
    <property type="evidence" value="ECO:0007669"/>
    <property type="project" value="UniProtKB-UniRule"/>
</dbReference>
<evidence type="ECO:0000256" key="4">
    <source>
        <dbReference type="ARBA" id="ARBA00022490"/>
    </source>
</evidence>
<evidence type="ECO:0000256" key="3">
    <source>
        <dbReference type="ARBA" id="ARBA00011245"/>
    </source>
</evidence>
<keyword evidence="4 13" id="KW-0963">Cytoplasm</keyword>
<dbReference type="PANTHER" id="PTHR10890:SF3">
    <property type="entry name" value="CYSTEINE--TRNA LIGASE, CYTOPLASMIC"/>
    <property type="match status" value="1"/>
</dbReference>
<evidence type="ECO:0000256" key="2">
    <source>
        <dbReference type="ARBA" id="ARBA00005594"/>
    </source>
</evidence>
<dbReference type="InterPro" id="IPR015803">
    <property type="entry name" value="Cys-tRNA-ligase"/>
</dbReference>
<feature type="short sequence motif" description="'KMSKS' region" evidence="13">
    <location>
        <begin position="272"/>
        <end position="276"/>
    </location>
</feature>
<organism evidence="15 16">
    <name type="scientific">Phenylobacterium deserti</name>
    <dbReference type="NCBI Taxonomy" id="1914756"/>
    <lineage>
        <taxon>Bacteria</taxon>
        <taxon>Pseudomonadati</taxon>
        <taxon>Pseudomonadota</taxon>
        <taxon>Alphaproteobacteria</taxon>
        <taxon>Caulobacterales</taxon>
        <taxon>Caulobacteraceae</taxon>
        <taxon>Phenylobacterium</taxon>
    </lineage>
</organism>
<evidence type="ECO:0000256" key="6">
    <source>
        <dbReference type="ARBA" id="ARBA00022723"/>
    </source>
</evidence>
<dbReference type="Pfam" id="PF01406">
    <property type="entry name" value="tRNA-synt_1e"/>
    <property type="match status" value="1"/>
</dbReference>
<dbReference type="InterPro" id="IPR009080">
    <property type="entry name" value="tRNAsynth_Ia_anticodon-bd"/>
</dbReference>
<evidence type="ECO:0000256" key="12">
    <source>
        <dbReference type="ARBA" id="ARBA00047398"/>
    </source>
</evidence>
<evidence type="ECO:0000256" key="10">
    <source>
        <dbReference type="ARBA" id="ARBA00022917"/>
    </source>
</evidence>
<dbReference type="FunFam" id="3.40.50.620:FF:000068">
    <property type="entry name" value="Cysteine--tRNA ligase"/>
    <property type="match status" value="1"/>
</dbReference>
<evidence type="ECO:0000256" key="8">
    <source>
        <dbReference type="ARBA" id="ARBA00022833"/>
    </source>
</evidence>
<dbReference type="GO" id="GO:0008270">
    <property type="term" value="F:zinc ion binding"/>
    <property type="evidence" value="ECO:0007669"/>
    <property type="project" value="UniProtKB-UniRule"/>
</dbReference>
<name>A0A328AS04_9CAUL</name>
<dbReference type="EMBL" id="QFYR01000001">
    <property type="protein sequence ID" value="RAK57833.1"/>
    <property type="molecule type" value="Genomic_DNA"/>
</dbReference>
<feature type="binding site" evidence="13">
    <location>
        <position position="236"/>
    </location>
    <ligand>
        <name>Zn(2+)</name>
        <dbReference type="ChEBI" id="CHEBI:29105"/>
    </ligand>
</feature>
<dbReference type="GO" id="GO:0005524">
    <property type="term" value="F:ATP binding"/>
    <property type="evidence" value="ECO:0007669"/>
    <property type="project" value="UniProtKB-UniRule"/>
</dbReference>
<dbReference type="Gene3D" id="1.20.120.1910">
    <property type="entry name" value="Cysteine-tRNA ligase, C-terminal anti-codon recognition domain"/>
    <property type="match status" value="1"/>
</dbReference>
<dbReference type="InterPro" id="IPR015273">
    <property type="entry name" value="Cys-tRNA-synt_Ia_DALR"/>
</dbReference>
<keyword evidence="8 13" id="KW-0862">Zinc</keyword>
<feature type="short sequence motif" description="'HIGH' region" evidence="13">
    <location>
        <begin position="31"/>
        <end position="41"/>
    </location>
</feature>
<dbReference type="EC" id="6.1.1.16" evidence="13"/>
<keyword evidence="6 13" id="KW-0479">Metal-binding</keyword>
<proteinExistence type="inferred from homology"/>
<dbReference type="HAMAP" id="MF_00041">
    <property type="entry name" value="Cys_tRNA_synth"/>
    <property type="match status" value="1"/>
</dbReference>
<reference evidence="16" key="1">
    <citation type="submission" date="2018-05" db="EMBL/GenBank/DDBJ databases">
        <authorList>
            <person name="Li X."/>
        </authorList>
    </citation>
    <scope>NUCLEOTIDE SEQUENCE [LARGE SCALE GENOMIC DNA]</scope>
    <source>
        <strain evidence="16">YIM 73061</strain>
    </source>
</reference>
<comment type="subunit">
    <text evidence="3 13">Monomer.</text>
</comment>